<dbReference type="HOGENOM" id="CLU_3296267_0_0_12"/>
<evidence type="ECO:0000313" key="1">
    <source>
        <dbReference type="EMBL" id="AHC14096.1"/>
    </source>
</evidence>
<protein>
    <submittedName>
        <fullName evidence="1">Uncharacterized protein</fullName>
    </submittedName>
</protein>
<gene>
    <name evidence="1" type="ORF">L21SP2_0669</name>
</gene>
<reference evidence="1 2" key="1">
    <citation type="journal article" date="2015" name="Stand. Genomic Sci.">
        <title>Complete genome sequence and description of Salinispira pacifica gen. nov., sp. nov., a novel spirochaete isolated form a hypersaline microbial mat.</title>
        <authorList>
            <person name="Ben Hania W."/>
            <person name="Joseph M."/>
            <person name="Schumann P."/>
            <person name="Bunk B."/>
            <person name="Fiebig A."/>
            <person name="Sproer C."/>
            <person name="Klenk H.P."/>
            <person name="Fardeau M.L."/>
            <person name="Spring S."/>
        </authorList>
    </citation>
    <scope>NUCLEOTIDE SEQUENCE [LARGE SCALE GENOMIC DNA]</scope>
    <source>
        <strain evidence="1 2">L21-RPul-D2</strain>
    </source>
</reference>
<dbReference type="Proteomes" id="UP000018680">
    <property type="component" value="Chromosome"/>
</dbReference>
<dbReference type="AlphaFoldDB" id="V5WG11"/>
<keyword evidence="2" id="KW-1185">Reference proteome</keyword>
<dbReference type="KEGG" id="slr:L21SP2_0669"/>
<name>V5WG11_9SPIO</name>
<sequence length="40" mass="4487">MELDSRGIKKGILRKEIKINSFLKTAVNPGRSMQLLSRTG</sequence>
<organism evidence="1 2">
    <name type="scientific">Salinispira pacifica</name>
    <dbReference type="NCBI Taxonomy" id="1307761"/>
    <lineage>
        <taxon>Bacteria</taxon>
        <taxon>Pseudomonadati</taxon>
        <taxon>Spirochaetota</taxon>
        <taxon>Spirochaetia</taxon>
        <taxon>Spirochaetales</taxon>
        <taxon>Spirochaetaceae</taxon>
        <taxon>Salinispira</taxon>
    </lineage>
</organism>
<dbReference type="EMBL" id="CP006939">
    <property type="protein sequence ID" value="AHC14096.1"/>
    <property type="molecule type" value="Genomic_DNA"/>
</dbReference>
<evidence type="ECO:0000313" key="2">
    <source>
        <dbReference type="Proteomes" id="UP000018680"/>
    </source>
</evidence>
<accession>V5WG11</accession>
<proteinExistence type="predicted"/>